<dbReference type="InterPro" id="IPR038225">
    <property type="entry name" value="TagF_sf"/>
</dbReference>
<dbReference type="AlphaFoldDB" id="A0A1U9KLR9"/>
<dbReference type="RefSeq" id="WP_077805704.1">
    <property type="nucleotide sequence ID" value="NZ_BJXS01000010.1"/>
</dbReference>
<dbReference type="NCBIfam" id="TIGR03373">
    <property type="entry name" value="VI_minor_4"/>
    <property type="match status" value="1"/>
</dbReference>
<organism evidence="1 2">
    <name type="scientific">Neoasaia chiangmaiensis</name>
    <dbReference type="NCBI Taxonomy" id="320497"/>
    <lineage>
        <taxon>Bacteria</taxon>
        <taxon>Pseudomonadati</taxon>
        <taxon>Pseudomonadota</taxon>
        <taxon>Alphaproteobacteria</taxon>
        <taxon>Acetobacterales</taxon>
        <taxon>Acetobacteraceae</taxon>
        <taxon>Neoasaia</taxon>
    </lineage>
</organism>
<evidence type="ECO:0000313" key="1">
    <source>
        <dbReference type="EMBL" id="AQS86741.1"/>
    </source>
</evidence>
<proteinExistence type="predicted"/>
<evidence type="ECO:0000313" key="2">
    <source>
        <dbReference type="Proteomes" id="UP000188604"/>
    </source>
</evidence>
<dbReference type="Gene3D" id="3.40.1730.10">
    <property type="entry name" value="pa0076 domain"/>
    <property type="match status" value="1"/>
</dbReference>
<reference evidence="1 2" key="1">
    <citation type="submission" date="2016-03" db="EMBL/GenBank/DDBJ databases">
        <title>Acetic acid bacteria sequencing.</title>
        <authorList>
            <person name="Brandt J."/>
            <person name="Jakob F."/>
            <person name="Vogel R.F."/>
        </authorList>
    </citation>
    <scope>NUCLEOTIDE SEQUENCE [LARGE SCALE GENOMIC DNA]</scope>
    <source>
        <strain evidence="1 2">NBRC 101099</strain>
    </source>
</reference>
<dbReference type="Pfam" id="PF09867">
    <property type="entry name" value="TagF_N"/>
    <property type="match status" value="1"/>
</dbReference>
<dbReference type="KEGG" id="nch:A0U93_00870"/>
<sequence>MLEPFAGYWGKLPAHGDFLKAGFPQEVVTRLDRWIDTQLGDAEHRHGARFNGIWHAAPSWCFVVRPGVLDPLHAVTGIWTPSIDSVGRCFPFLFAILHDPAMAAFRALPSYDTVIRQAIERTQTIGVLEEALIATGQAPWPPAAPVFDVWWCVNHAGGGTLHGALPVGAAFDWLLDGTPPTGT</sequence>
<accession>A0A1U9KLR9</accession>
<dbReference type="STRING" id="320497.A0U93_00870"/>
<protein>
    <submittedName>
        <fullName evidence="1">Uncharacterized protein</fullName>
    </submittedName>
</protein>
<name>A0A1U9KLR9_9PROT</name>
<gene>
    <name evidence="1" type="ORF">A0U93_00870</name>
</gene>
<dbReference type="EMBL" id="CP014691">
    <property type="protein sequence ID" value="AQS86741.1"/>
    <property type="molecule type" value="Genomic_DNA"/>
</dbReference>
<dbReference type="OrthoDB" id="9801841at2"/>
<dbReference type="InterPro" id="IPR017748">
    <property type="entry name" value="TagF"/>
</dbReference>
<keyword evidence="2" id="KW-1185">Reference proteome</keyword>
<dbReference type="Proteomes" id="UP000188604">
    <property type="component" value="Chromosome"/>
</dbReference>